<dbReference type="PANTHER" id="PTHR11955">
    <property type="entry name" value="FATTY ACID BINDING PROTEIN"/>
    <property type="match status" value="1"/>
</dbReference>
<reference evidence="4 5" key="1">
    <citation type="submission" date="2020-10" db="EMBL/GenBank/DDBJ databases">
        <authorList>
            <person name="Klimov P.B."/>
            <person name="Dyachkov S.M."/>
            <person name="Chetverikov P.E."/>
        </authorList>
    </citation>
    <scope>NUCLEOTIDE SEQUENCE [LARGE SCALE GENOMIC DNA]</scope>
    <source>
        <strain evidence="4">BMOC 18-1129-001#AD2665</strain>
        <tissue evidence="4">Entire mites</tissue>
    </source>
</reference>
<evidence type="ECO:0000259" key="3">
    <source>
        <dbReference type="Pfam" id="PF00061"/>
    </source>
</evidence>
<protein>
    <recommendedName>
        <fullName evidence="3">Lipocalin/cytosolic fatty-acid binding domain-containing protein</fullName>
    </recommendedName>
</protein>
<sequence>MADFLDLIAGTTFKFTKDDGNFDEFLKALDVSFLVRKTATTTKPKIEVVKNADGSYTFKTISTFKNSEVTFKLGEEVEEKRMDGKTVKTVFTVEGNKLIQKSDGEPETEFIREFSGDKLIVTCKAGNVVCVREYEKA</sequence>
<dbReference type="InterPro" id="IPR012674">
    <property type="entry name" value="Calycin"/>
</dbReference>
<dbReference type="EMBL" id="JAIFTH010000143">
    <property type="protein sequence ID" value="KAG9510455.1"/>
    <property type="molecule type" value="Genomic_DNA"/>
</dbReference>
<comment type="similarity">
    <text evidence="1">Belongs to the calycin superfamily. Fatty-acid binding protein (FABP) family.</text>
</comment>
<dbReference type="CDD" id="cd00742">
    <property type="entry name" value="FABP"/>
    <property type="match status" value="1"/>
</dbReference>
<gene>
    <name evidence="4" type="ORF">GZH46_01006</name>
</gene>
<evidence type="ECO:0000313" key="4">
    <source>
        <dbReference type="EMBL" id="KAG9510455.1"/>
    </source>
</evidence>
<dbReference type="Pfam" id="PF00061">
    <property type="entry name" value="Lipocalin"/>
    <property type="match status" value="1"/>
</dbReference>
<keyword evidence="2" id="KW-0446">Lipid-binding</keyword>
<dbReference type="Proteomes" id="UP000825002">
    <property type="component" value="Unassembled WGS sequence"/>
</dbReference>
<dbReference type="SUPFAM" id="SSF50814">
    <property type="entry name" value="Lipocalins"/>
    <property type="match status" value="1"/>
</dbReference>
<evidence type="ECO:0000313" key="5">
    <source>
        <dbReference type="Proteomes" id="UP000825002"/>
    </source>
</evidence>
<accession>A0ABQ7SAJ2</accession>
<dbReference type="InterPro" id="IPR031259">
    <property type="entry name" value="ILBP"/>
</dbReference>
<evidence type="ECO:0000256" key="1">
    <source>
        <dbReference type="ARBA" id="ARBA00008390"/>
    </source>
</evidence>
<feature type="domain" description="Lipocalin/cytosolic fatty-acid binding" evidence="3">
    <location>
        <begin position="20"/>
        <end position="136"/>
    </location>
</feature>
<organism evidence="4 5">
    <name type="scientific">Fragariocoptes setiger</name>
    <dbReference type="NCBI Taxonomy" id="1670756"/>
    <lineage>
        <taxon>Eukaryota</taxon>
        <taxon>Metazoa</taxon>
        <taxon>Ecdysozoa</taxon>
        <taxon>Arthropoda</taxon>
        <taxon>Chelicerata</taxon>
        <taxon>Arachnida</taxon>
        <taxon>Acari</taxon>
        <taxon>Acariformes</taxon>
        <taxon>Trombidiformes</taxon>
        <taxon>Prostigmata</taxon>
        <taxon>Eupodina</taxon>
        <taxon>Eriophyoidea</taxon>
        <taxon>Phytoptidae</taxon>
        <taxon>Fragariocoptes</taxon>
    </lineage>
</organism>
<dbReference type="PRINTS" id="PR00178">
    <property type="entry name" value="FATTYACIDBP"/>
</dbReference>
<proteinExistence type="inferred from homology"/>
<dbReference type="InterPro" id="IPR000566">
    <property type="entry name" value="Lipocln_cytosolic_FA-bd_dom"/>
</dbReference>
<comment type="caution">
    <text evidence="4">The sequence shown here is derived from an EMBL/GenBank/DDBJ whole genome shotgun (WGS) entry which is preliminary data.</text>
</comment>
<dbReference type="Gene3D" id="2.40.128.20">
    <property type="match status" value="1"/>
</dbReference>
<name>A0ABQ7SAJ2_9ACAR</name>
<keyword evidence="5" id="KW-1185">Reference proteome</keyword>
<evidence type="ECO:0000256" key="2">
    <source>
        <dbReference type="ARBA" id="ARBA00023121"/>
    </source>
</evidence>
<dbReference type="InterPro" id="IPR000463">
    <property type="entry name" value="Fatty_acid-bd"/>
</dbReference>